<comment type="caution">
    <text evidence="1">The sequence shown here is derived from an EMBL/GenBank/DDBJ whole genome shotgun (WGS) entry which is preliminary data.</text>
</comment>
<keyword evidence="2" id="KW-1185">Reference proteome</keyword>
<proteinExistence type="predicted"/>
<protein>
    <submittedName>
        <fullName evidence="1">Uncharacterized protein</fullName>
    </submittedName>
</protein>
<accession>A0A4R8TCK3</accession>
<gene>
    <name evidence="1" type="ORF">C8034_v011254</name>
</gene>
<evidence type="ECO:0000313" key="2">
    <source>
        <dbReference type="Proteomes" id="UP000295604"/>
    </source>
</evidence>
<dbReference type="EMBL" id="QAPF01000132">
    <property type="protein sequence ID" value="TEA15560.1"/>
    <property type="molecule type" value="Genomic_DNA"/>
</dbReference>
<organism evidence="1 2">
    <name type="scientific">Colletotrichum sidae</name>
    <dbReference type="NCBI Taxonomy" id="1347389"/>
    <lineage>
        <taxon>Eukaryota</taxon>
        <taxon>Fungi</taxon>
        <taxon>Dikarya</taxon>
        <taxon>Ascomycota</taxon>
        <taxon>Pezizomycotina</taxon>
        <taxon>Sordariomycetes</taxon>
        <taxon>Hypocreomycetidae</taxon>
        <taxon>Glomerellales</taxon>
        <taxon>Glomerellaceae</taxon>
        <taxon>Colletotrichum</taxon>
        <taxon>Colletotrichum orbiculare species complex</taxon>
    </lineage>
</organism>
<name>A0A4R8TCK3_9PEZI</name>
<sequence>MARRSGGRNWRDESDKVSVSWGSWRVEVQRWCLVYAAKTAEIAQAAQSRPVSPSPAQSCPVFAQAVGKLGDEAANRQVWLAGWSEAKQSCSDRGLRRRIVLVAMRVLRVPPVSVCVRSIRMGTIYPYPSTL</sequence>
<dbReference type="Proteomes" id="UP000295604">
    <property type="component" value="Unassembled WGS sequence"/>
</dbReference>
<reference evidence="1 2" key="1">
    <citation type="submission" date="2018-11" db="EMBL/GenBank/DDBJ databases">
        <title>Genome sequence and assembly of Colletotrichum sidae.</title>
        <authorList>
            <person name="Gan P."/>
            <person name="Shirasu K."/>
        </authorList>
    </citation>
    <scope>NUCLEOTIDE SEQUENCE [LARGE SCALE GENOMIC DNA]</scope>
    <source>
        <strain evidence="1 2">CBS 518.97</strain>
    </source>
</reference>
<dbReference type="AlphaFoldDB" id="A0A4R8TCK3"/>
<evidence type="ECO:0000313" key="1">
    <source>
        <dbReference type="EMBL" id="TEA15560.1"/>
    </source>
</evidence>